<feature type="compositionally biased region" description="Basic and acidic residues" evidence="1">
    <location>
        <begin position="167"/>
        <end position="181"/>
    </location>
</feature>
<feature type="region of interest" description="Disordered" evidence="1">
    <location>
        <begin position="1"/>
        <end position="33"/>
    </location>
</feature>
<evidence type="ECO:0000313" key="3">
    <source>
        <dbReference type="EMBL" id="QJA89042.1"/>
    </source>
</evidence>
<dbReference type="EMBL" id="MT142326">
    <property type="protein sequence ID" value="QJA78224.1"/>
    <property type="molecule type" value="Genomic_DNA"/>
</dbReference>
<reference evidence="3" key="1">
    <citation type="submission" date="2020-03" db="EMBL/GenBank/DDBJ databases">
        <title>The deep terrestrial virosphere.</title>
        <authorList>
            <person name="Holmfeldt K."/>
            <person name="Nilsson E."/>
            <person name="Simone D."/>
            <person name="Lopez-Fernandez M."/>
            <person name="Wu X."/>
            <person name="de Brujin I."/>
            <person name="Lundin D."/>
            <person name="Andersson A."/>
            <person name="Bertilsson S."/>
            <person name="Dopson M."/>
        </authorList>
    </citation>
    <scope>NUCLEOTIDE SEQUENCE</scope>
    <source>
        <strain evidence="2">MM415A01103</strain>
        <strain evidence="3">MM415B02624</strain>
    </source>
</reference>
<gene>
    <name evidence="2" type="ORF">MM415A01103_0012</name>
    <name evidence="3" type="ORF">MM415B02624_0003</name>
</gene>
<evidence type="ECO:0000313" key="2">
    <source>
        <dbReference type="EMBL" id="QJA78224.1"/>
    </source>
</evidence>
<dbReference type="AlphaFoldDB" id="A0A6M3L5D4"/>
<proteinExistence type="predicted"/>
<name>A0A6M3L5D4_9ZZZZ</name>
<sequence>MDKDTDILQPDASTGAAEGEVIQTEATEEQPPAPEFVTKSEFQKALDERLEQSTRHWQSVVDKQVAEARRETQKATDYARSLESRVQFTEQQAFSQLDPEEQWKRRIEMQLAQSRAPQQPQYPPELISELQEANIEVSDPRIDWATGERNPVAGSRRFLKSIERIKAENAKTSEVKKEEPPKPPPLTVPVETGPKGKAARRWTKDAITDLSPSQFKALSKEDRAEMNKAISELSK</sequence>
<evidence type="ECO:0000256" key="1">
    <source>
        <dbReference type="SAM" id="MobiDB-lite"/>
    </source>
</evidence>
<protein>
    <submittedName>
        <fullName evidence="3">Uncharacterized protein</fullName>
    </submittedName>
</protein>
<accession>A0A6M3L5D4</accession>
<organism evidence="3">
    <name type="scientific">viral metagenome</name>
    <dbReference type="NCBI Taxonomy" id="1070528"/>
    <lineage>
        <taxon>unclassified sequences</taxon>
        <taxon>metagenomes</taxon>
        <taxon>organismal metagenomes</taxon>
    </lineage>
</organism>
<dbReference type="EMBL" id="MT142819">
    <property type="protein sequence ID" value="QJA89042.1"/>
    <property type="molecule type" value="Genomic_DNA"/>
</dbReference>
<feature type="region of interest" description="Disordered" evidence="1">
    <location>
        <begin position="167"/>
        <end position="208"/>
    </location>
</feature>